<accession>A0A0A0KVW0</accession>
<protein>
    <submittedName>
        <fullName evidence="1">Uncharacterized protein</fullName>
    </submittedName>
</protein>
<name>A0A0A0KVW0_CUCSA</name>
<dbReference type="EMBL" id="CM002926">
    <property type="protein sequence ID" value="KGN52552.1"/>
    <property type="molecule type" value="Genomic_DNA"/>
</dbReference>
<evidence type="ECO:0000313" key="2">
    <source>
        <dbReference type="Proteomes" id="UP000029981"/>
    </source>
</evidence>
<reference evidence="1 2" key="4">
    <citation type="journal article" date="2011" name="BMC Genomics">
        <title>RNA-Seq improves annotation of protein-coding genes in the cucumber genome.</title>
        <authorList>
            <person name="Li Z."/>
            <person name="Zhang Z."/>
            <person name="Yan P."/>
            <person name="Huang S."/>
            <person name="Fei Z."/>
            <person name="Lin K."/>
        </authorList>
    </citation>
    <scope>NUCLEOTIDE SEQUENCE [LARGE SCALE GENOMIC DNA]</scope>
    <source>
        <strain evidence="2">cv. 9930</strain>
    </source>
</reference>
<reference evidence="1 2" key="3">
    <citation type="journal article" date="2010" name="BMC Genomics">
        <title>Transcriptome sequencing and comparative analysis of cucumber flowers with different sex types.</title>
        <authorList>
            <person name="Guo S."/>
            <person name="Zheng Y."/>
            <person name="Joung J.G."/>
            <person name="Liu S."/>
            <person name="Zhang Z."/>
            <person name="Crasta O.R."/>
            <person name="Sobral B.W."/>
            <person name="Xu Y."/>
            <person name="Huang S."/>
            <person name="Fei Z."/>
        </authorList>
    </citation>
    <scope>NUCLEOTIDE SEQUENCE [LARGE SCALE GENOMIC DNA]</scope>
    <source>
        <strain evidence="2">cv. 9930</strain>
    </source>
</reference>
<sequence>MHWQLGNNPEIPKRKYRRRSSIIMDFFRNIQAFKIKFLRMKQIQLLLSKFKLDVDNRKVKT</sequence>
<gene>
    <name evidence="1" type="ORF">Csa_5G643320</name>
</gene>
<dbReference type="Proteomes" id="UP000029981">
    <property type="component" value="Chromosome 5"/>
</dbReference>
<reference evidence="1 2" key="2">
    <citation type="journal article" date="2009" name="PLoS ONE">
        <title>An integrated genetic and cytogenetic map of the cucumber genome.</title>
        <authorList>
            <person name="Ren Y."/>
            <person name="Zhang Z."/>
            <person name="Liu J."/>
            <person name="Staub J.E."/>
            <person name="Han Y."/>
            <person name="Cheng Z."/>
            <person name="Li X."/>
            <person name="Lu J."/>
            <person name="Miao H."/>
            <person name="Kang H."/>
            <person name="Xie B."/>
            <person name="Gu X."/>
            <person name="Wang X."/>
            <person name="Du Y."/>
            <person name="Jin W."/>
            <person name="Huang S."/>
        </authorList>
    </citation>
    <scope>NUCLEOTIDE SEQUENCE [LARGE SCALE GENOMIC DNA]</scope>
    <source>
        <strain evidence="2">cv. 9930</strain>
    </source>
</reference>
<evidence type="ECO:0000313" key="1">
    <source>
        <dbReference type="EMBL" id="KGN52552.1"/>
    </source>
</evidence>
<reference evidence="1 2" key="1">
    <citation type="journal article" date="2009" name="Nat. Genet.">
        <title>The genome of the cucumber, Cucumis sativus L.</title>
        <authorList>
            <person name="Huang S."/>
            <person name="Li R."/>
            <person name="Zhang Z."/>
            <person name="Li L."/>
            <person name="Gu X."/>
            <person name="Fan W."/>
            <person name="Lucas W.J."/>
            <person name="Wang X."/>
            <person name="Xie B."/>
            <person name="Ni P."/>
            <person name="Ren Y."/>
            <person name="Zhu H."/>
            <person name="Li J."/>
            <person name="Lin K."/>
            <person name="Jin W."/>
            <person name="Fei Z."/>
            <person name="Li G."/>
            <person name="Staub J."/>
            <person name="Kilian A."/>
            <person name="van der Vossen E.A."/>
            <person name="Wu Y."/>
            <person name="Guo J."/>
            <person name="He J."/>
            <person name="Jia Z."/>
            <person name="Ren Y."/>
            <person name="Tian G."/>
            <person name="Lu Y."/>
            <person name="Ruan J."/>
            <person name="Qian W."/>
            <person name="Wang M."/>
            <person name="Huang Q."/>
            <person name="Li B."/>
            <person name="Xuan Z."/>
            <person name="Cao J."/>
            <person name="Asan"/>
            <person name="Wu Z."/>
            <person name="Zhang J."/>
            <person name="Cai Q."/>
            <person name="Bai Y."/>
            <person name="Zhao B."/>
            <person name="Han Y."/>
            <person name="Li Y."/>
            <person name="Li X."/>
            <person name="Wang S."/>
            <person name="Shi Q."/>
            <person name="Liu S."/>
            <person name="Cho W.K."/>
            <person name="Kim J.Y."/>
            <person name="Xu Y."/>
            <person name="Heller-Uszynska K."/>
            <person name="Miao H."/>
            <person name="Cheng Z."/>
            <person name="Zhang S."/>
            <person name="Wu J."/>
            <person name="Yang Y."/>
            <person name="Kang H."/>
            <person name="Li M."/>
            <person name="Liang H."/>
            <person name="Ren X."/>
            <person name="Shi Z."/>
            <person name="Wen M."/>
            <person name="Jian M."/>
            <person name="Yang H."/>
            <person name="Zhang G."/>
            <person name="Yang Z."/>
            <person name="Chen R."/>
            <person name="Liu S."/>
            <person name="Li J."/>
            <person name="Ma L."/>
            <person name="Liu H."/>
            <person name="Zhou Y."/>
            <person name="Zhao J."/>
            <person name="Fang X."/>
            <person name="Li G."/>
            <person name="Fang L."/>
            <person name="Li Y."/>
            <person name="Liu D."/>
            <person name="Zheng H."/>
            <person name="Zhang Y."/>
            <person name="Qin N."/>
            <person name="Li Z."/>
            <person name="Yang G."/>
            <person name="Yang S."/>
            <person name="Bolund L."/>
            <person name="Kristiansen K."/>
            <person name="Zheng H."/>
            <person name="Li S."/>
            <person name="Zhang X."/>
            <person name="Yang H."/>
            <person name="Wang J."/>
            <person name="Sun R."/>
            <person name="Zhang B."/>
            <person name="Jiang S."/>
            <person name="Wang J."/>
            <person name="Du Y."/>
            <person name="Li S."/>
        </authorList>
    </citation>
    <scope>NUCLEOTIDE SEQUENCE [LARGE SCALE GENOMIC DNA]</scope>
    <source>
        <strain evidence="2">cv. 9930</strain>
    </source>
</reference>
<dbReference type="AlphaFoldDB" id="A0A0A0KVW0"/>
<organism evidence="1 2">
    <name type="scientific">Cucumis sativus</name>
    <name type="common">Cucumber</name>
    <dbReference type="NCBI Taxonomy" id="3659"/>
    <lineage>
        <taxon>Eukaryota</taxon>
        <taxon>Viridiplantae</taxon>
        <taxon>Streptophyta</taxon>
        <taxon>Embryophyta</taxon>
        <taxon>Tracheophyta</taxon>
        <taxon>Spermatophyta</taxon>
        <taxon>Magnoliopsida</taxon>
        <taxon>eudicotyledons</taxon>
        <taxon>Gunneridae</taxon>
        <taxon>Pentapetalae</taxon>
        <taxon>rosids</taxon>
        <taxon>fabids</taxon>
        <taxon>Cucurbitales</taxon>
        <taxon>Cucurbitaceae</taxon>
        <taxon>Benincaseae</taxon>
        <taxon>Cucumis</taxon>
    </lineage>
</organism>
<keyword evidence="2" id="KW-1185">Reference proteome</keyword>
<dbReference type="Gramene" id="KGN52552">
    <property type="protein sequence ID" value="KGN52552"/>
    <property type="gene ID" value="Csa_5G643320"/>
</dbReference>
<proteinExistence type="predicted"/>